<dbReference type="AlphaFoldDB" id="A0A927JAS0"/>
<name>A0A927JAS0_9ACTN</name>
<keyword evidence="2" id="KW-1185">Reference proteome</keyword>
<reference evidence="1" key="1">
    <citation type="submission" date="2020-09" db="EMBL/GenBank/DDBJ databases">
        <title>Hoyosella lacisalsi sp. nov., a halotolerant actinobacterium isolated from soil of Lake Gudzhirganskoe.</title>
        <authorList>
            <person name="Yang Q."/>
            <person name="Guo P.Y."/>
            <person name="Liu S.W."/>
            <person name="Li F.N."/>
            <person name="Sun C.H."/>
        </authorList>
    </citation>
    <scope>NUCLEOTIDE SEQUENCE</scope>
    <source>
        <strain evidence="1">G463</strain>
    </source>
</reference>
<gene>
    <name evidence="1" type="ORF">HT102_05070</name>
</gene>
<accession>A0A927JAS0</accession>
<dbReference type="InterPro" id="IPR009282">
    <property type="entry name" value="DUF937"/>
</dbReference>
<dbReference type="Pfam" id="PF06078">
    <property type="entry name" value="DUF937"/>
    <property type="match status" value="1"/>
</dbReference>
<dbReference type="EMBL" id="JACYWE010000002">
    <property type="protein sequence ID" value="MBD8505853.1"/>
    <property type="molecule type" value="Genomic_DNA"/>
</dbReference>
<comment type="caution">
    <text evidence="1">The sequence shown here is derived from an EMBL/GenBank/DDBJ whole genome shotgun (WGS) entry which is preliminary data.</text>
</comment>
<sequence length="168" mass="17156">MAAFDDLLRQVPISQIAQKLGVDDATAEGVVKQALPTLLGRLDRNAQDSQGAESLAHALDGRDTTLADREIDMDEVDTNDGEKIVDRILGEDKDTAIHALAGSSGGGDESLVSKVLPMIAPIVMAYLAKQYMGSKGGLGGVLGSVLGGQQSQGGLGGMLGGLLGGGKN</sequence>
<dbReference type="Proteomes" id="UP000642993">
    <property type="component" value="Unassembled WGS sequence"/>
</dbReference>
<protein>
    <submittedName>
        <fullName evidence="1">DUF937 domain-containing protein</fullName>
    </submittedName>
</protein>
<proteinExistence type="predicted"/>
<evidence type="ECO:0000313" key="1">
    <source>
        <dbReference type="EMBL" id="MBD8505853.1"/>
    </source>
</evidence>
<organism evidence="1 2">
    <name type="scientific">Lolliginicoccus lacisalsi</name>
    <dbReference type="NCBI Taxonomy" id="2742202"/>
    <lineage>
        <taxon>Bacteria</taxon>
        <taxon>Bacillati</taxon>
        <taxon>Actinomycetota</taxon>
        <taxon>Actinomycetes</taxon>
        <taxon>Mycobacteriales</taxon>
        <taxon>Hoyosellaceae</taxon>
        <taxon>Lolliginicoccus</taxon>
    </lineage>
</organism>
<evidence type="ECO:0000313" key="2">
    <source>
        <dbReference type="Proteomes" id="UP000642993"/>
    </source>
</evidence>
<dbReference type="RefSeq" id="WP_192038308.1">
    <property type="nucleotide sequence ID" value="NZ_JACYWE010000002.1"/>
</dbReference>